<comment type="similarity">
    <text evidence="3">Belongs to the borealin family.</text>
</comment>
<dbReference type="GO" id="GO:0051233">
    <property type="term" value="C:spindle midzone"/>
    <property type="evidence" value="ECO:0007669"/>
    <property type="project" value="TreeGrafter"/>
</dbReference>
<accession>A0A8D0BDD7</accession>
<evidence type="ECO:0000313" key="15">
    <source>
        <dbReference type="Proteomes" id="UP000694421"/>
    </source>
</evidence>
<keyword evidence="15" id="KW-1185">Reference proteome</keyword>
<keyword evidence="9" id="KW-0137">Centromere</keyword>
<evidence type="ECO:0000256" key="6">
    <source>
        <dbReference type="ARBA" id="ARBA00022776"/>
    </source>
</evidence>
<evidence type="ECO:0000256" key="2">
    <source>
        <dbReference type="ARBA" id="ARBA00004584"/>
    </source>
</evidence>
<feature type="domain" description="Borealin C-terminal" evidence="13">
    <location>
        <begin position="174"/>
        <end position="290"/>
    </location>
</feature>
<proteinExistence type="inferred from homology"/>
<feature type="region of interest" description="Disordered" evidence="11">
    <location>
        <begin position="215"/>
        <end position="237"/>
    </location>
</feature>
<evidence type="ECO:0000313" key="14">
    <source>
        <dbReference type="Ensembl" id="ENSSMRP00000006189.1"/>
    </source>
</evidence>
<feature type="region of interest" description="Disordered" evidence="11">
    <location>
        <begin position="1"/>
        <end position="27"/>
    </location>
</feature>
<evidence type="ECO:0000256" key="1">
    <source>
        <dbReference type="ARBA" id="ARBA00004123"/>
    </source>
</evidence>
<dbReference type="InterPro" id="IPR018867">
    <property type="entry name" value="Cell_div_borealin"/>
</dbReference>
<name>A0A8D0BDD7_SALMN</name>
<feature type="coiled-coil region" evidence="10">
    <location>
        <begin position="44"/>
        <end position="71"/>
    </location>
</feature>
<dbReference type="Gene3D" id="6.10.140.560">
    <property type="match status" value="1"/>
</dbReference>
<evidence type="ECO:0000259" key="12">
    <source>
        <dbReference type="Pfam" id="PF10444"/>
    </source>
</evidence>
<feature type="region of interest" description="Disordered" evidence="11">
    <location>
        <begin position="138"/>
        <end position="194"/>
    </location>
</feature>
<dbReference type="AlphaFoldDB" id="A0A8D0BDD7"/>
<dbReference type="Pfam" id="PF10444">
    <property type="entry name" value="Nbl1_Borealin_N"/>
    <property type="match status" value="1"/>
</dbReference>
<evidence type="ECO:0000256" key="7">
    <source>
        <dbReference type="ARBA" id="ARBA00023242"/>
    </source>
</evidence>
<dbReference type="Gene3D" id="6.10.250.1900">
    <property type="match status" value="1"/>
</dbReference>
<evidence type="ECO:0000256" key="8">
    <source>
        <dbReference type="ARBA" id="ARBA00023306"/>
    </source>
</evidence>
<evidence type="ECO:0000256" key="3">
    <source>
        <dbReference type="ARBA" id="ARBA00009914"/>
    </source>
</evidence>
<comment type="subcellular location">
    <subcellularLocation>
        <location evidence="2">Chromosome</location>
        <location evidence="2">Centromere</location>
    </subcellularLocation>
    <subcellularLocation>
        <location evidence="1">Nucleus</location>
    </subcellularLocation>
</comment>
<evidence type="ECO:0000256" key="11">
    <source>
        <dbReference type="SAM" id="MobiDB-lite"/>
    </source>
</evidence>
<keyword evidence="7" id="KW-0539">Nucleus</keyword>
<dbReference type="OMA" id="DFDHQAK"/>
<dbReference type="GO" id="GO:0000070">
    <property type="term" value="P:mitotic sister chromatid segregation"/>
    <property type="evidence" value="ECO:0007669"/>
    <property type="project" value="TreeGrafter"/>
</dbReference>
<dbReference type="PANTHER" id="PTHR16040">
    <property type="entry name" value="AUSTRALIN, ISOFORM A-RELATED"/>
    <property type="match status" value="1"/>
</dbReference>
<dbReference type="GO" id="GO:0032133">
    <property type="term" value="C:chromosome passenger complex"/>
    <property type="evidence" value="ECO:0007669"/>
    <property type="project" value="TreeGrafter"/>
</dbReference>
<feature type="compositionally biased region" description="Polar residues" evidence="11">
    <location>
        <begin position="174"/>
        <end position="194"/>
    </location>
</feature>
<feature type="domain" description="Borealin N-terminal" evidence="12">
    <location>
        <begin position="36"/>
        <end position="89"/>
    </location>
</feature>
<dbReference type="GO" id="GO:0000775">
    <property type="term" value="C:chromosome, centromeric region"/>
    <property type="evidence" value="ECO:0007669"/>
    <property type="project" value="UniProtKB-SubCell"/>
</dbReference>
<reference evidence="14" key="2">
    <citation type="submission" date="2025-09" db="UniProtKB">
        <authorList>
            <consortium name="Ensembl"/>
        </authorList>
    </citation>
    <scope>IDENTIFICATION</scope>
</reference>
<dbReference type="GO" id="GO:0005634">
    <property type="term" value="C:nucleus"/>
    <property type="evidence" value="ECO:0007669"/>
    <property type="project" value="UniProtKB-SubCell"/>
</dbReference>
<dbReference type="GO" id="GO:0051301">
    <property type="term" value="P:cell division"/>
    <property type="evidence" value="ECO:0007669"/>
    <property type="project" value="UniProtKB-KW"/>
</dbReference>
<evidence type="ECO:0000256" key="5">
    <source>
        <dbReference type="ARBA" id="ARBA00022618"/>
    </source>
</evidence>
<keyword evidence="6" id="KW-0498">Mitosis</keyword>
<protein>
    <recommendedName>
        <fullName evidence="16">Borealin-2</fullName>
    </recommendedName>
</protein>
<dbReference type="InterPro" id="IPR046466">
    <property type="entry name" value="Borealin_C"/>
</dbReference>
<keyword evidence="4" id="KW-0158">Chromosome</keyword>
<dbReference type="GeneTree" id="ENSGT00390000011115"/>
<evidence type="ECO:0000256" key="10">
    <source>
        <dbReference type="SAM" id="Coils"/>
    </source>
</evidence>
<evidence type="ECO:0000256" key="4">
    <source>
        <dbReference type="ARBA" id="ARBA00022454"/>
    </source>
</evidence>
<feature type="compositionally biased region" description="Polar residues" evidence="11">
    <location>
        <begin position="216"/>
        <end position="237"/>
    </location>
</feature>
<organism evidence="14 15">
    <name type="scientific">Salvator merianae</name>
    <name type="common">Argentine black and white tegu</name>
    <name type="synonym">Tupinambis merianae</name>
    <dbReference type="NCBI Taxonomy" id="96440"/>
    <lineage>
        <taxon>Eukaryota</taxon>
        <taxon>Metazoa</taxon>
        <taxon>Chordata</taxon>
        <taxon>Craniata</taxon>
        <taxon>Vertebrata</taxon>
        <taxon>Euteleostomi</taxon>
        <taxon>Lepidosauria</taxon>
        <taxon>Squamata</taxon>
        <taxon>Bifurcata</taxon>
        <taxon>Unidentata</taxon>
        <taxon>Episquamata</taxon>
        <taxon>Laterata</taxon>
        <taxon>Teiioidea</taxon>
        <taxon>Teiidae</taxon>
        <taxon>Salvator</taxon>
    </lineage>
</organism>
<feature type="compositionally biased region" description="Polar residues" evidence="11">
    <location>
        <begin position="152"/>
        <end position="165"/>
    </location>
</feature>
<dbReference type="Ensembl" id="ENSSMRT00000007243.1">
    <property type="protein sequence ID" value="ENSSMRP00000006189.1"/>
    <property type="gene ID" value="ENSSMRG00000004993.1"/>
</dbReference>
<dbReference type="Proteomes" id="UP000694421">
    <property type="component" value="Unplaced"/>
</dbReference>
<evidence type="ECO:0008006" key="16">
    <source>
        <dbReference type="Google" id="ProtNLM"/>
    </source>
</evidence>
<keyword evidence="10" id="KW-0175">Coiled coil</keyword>
<sequence length="297" mass="32281">MALRKPVLEEAKKRSGDSGVEADRGLLSKEQRDQRISLFLRDFDHQAKETLQDLKKELASLLQTAEKAFRVESLAVPVAMRKMKRKDLMGLKEEQAASATVIATAEANDYCAGSAPNPRLVRTNSKRVKVTTIVEYKEEKDENRTQSKKTSQKVFKTSSLSSLTSAMKGKRGTVSRSACSTPNVKTVQRSSLLREQTASASKGISLGSKRFPQAGLSKSVSASNRTPSSTVRSTSMPQGFSVPFVNIPLADGQTLCSAGGDLQNVNIELLNDDTVQHIHTLVNQLTVLCGKATVKPS</sequence>
<dbReference type="InterPro" id="IPR018851">
    <property type="entry name" value="Borealin_N"/>
</dbReference>
<keyword evidence="8" id="KW-0131">Cell cycle</keyword>
<keyword evidence="5" id="KW-0132">Cell division</keyword>
<dbReference type="Pfam" id="PF10512">
    <property type="entry name" value="Borealin"/>
    <property type="match status" value="1"/>
</dbReference>
<evidence type="ECO:0000259" key="13">
    <source>
        <dbReference type="Pfam" id="PF10512"/>
    </source>
</evidence>
<evidence type="ECO:0000256" key="9">
    <source>
        <dbReference type="ARBA" id="ARBA00023328"/>
    </source>
</evidence>
<dbReference type="PANTHER" id="PTHR16040:SF5">
    <property type="entry name" value="BOREALIN-2-RELATED"/>
    <property type="match status" value="1"/>
</dbReference>
<reference evidence="14" key="1">
    <citation type="submission" date="2025-08" db="UniProtKB">
        <authorList>
            <consortium name="Ensembl"/>
        </authorList>
    </citation>
    <scope>IDENTIFICATION</scope>
</reference>